<keyword evidence="1" id="KW-0732">Signal</keyword>
<proteinExistence type="predicted"/>
<accession>A0A1C0U5B7</accession>
<organism evidence="2 3">
    <name type="scientific">Photorhabdus australis subsp. thailandensis</name>
    <dbReference type="NCBI Taxonomy" id="2805096"/>
    <lineage>
        <taxon>Bacteria</taxon>
        <taxon>Pseudomonadati</taxon>
        <taxon>Pseudomonadota</taxon>
        <taxon>Gammaproteobacteria</taxon>
        <taxon>Enterobacterales</taxon>
        <taxon>Morganellaceae</taxon>
        <taxon>Photorhabdus</taxon>
    </lineage>
</organism>
<feature type="signal peptide" evidence="1">
    <location>
        <begin position="1"/>
        <end position="23"/>
    </location>
</feature>
<evidence type="ECO:0000313" key="2">
    <source>
        <dbReference type="EMBL" id="OCQ53075.1"/>
    </source>
</evidence>
<comment type="caution">
    <text evidence="2">The sequence shown here is derived from an EMBL/GenBank/DDBJ whole genome shotgun (WGS) entry which is preliminary data.</text>
</comment>
<evidence type="ECO:0000256" key="1">
    <source>
        <dbReference type="SAM" id="SignalP"/>
    </source>
</evidence>
<dbReference type="PROSITE" id="PS51257">
    <property type="entry name" value="PROKAR_LIPOPROTEIN"/>
    <property type="match status" value="1"/>
</dbReference>
<evidence type="ECO:0000313" key="3">
    <source>
        <dbReference type="Proteomes" id="UP000093476"/>
    </source>
</evidence>
<dbReference type="PATRIC" id="fig|286156.4.peg.1953"/>
<dbReference type="RefSeq" id="WP_065822901.1">
    <property type="nucleotide sequence ID" value="NZ_CAWMQZ010000064.1"/>
</dbReference>
<dbReference type="Proteomes" id="UP000093476">
    <property type="component" value="Unassembled WGS sequence"/>
</dbReference>
<gene>
    <name evidence="2" type="ORF">Ppb6_01711</name>
</gene>
<evidence type="ECO:0008006" key="4">
    <source>
        <dbReference type="Google" id="ProtNLM"/>
    </source>
</evidence>
<protein>
    <recommendedName>
        <fullName evidence="4">Lipoprotein</fullName>
    </recommendedName>
</protein>
<sequence length="213" mass="23827" precursor="true">MNLNKKALLISPLLLSISHVSMACKPDPEIEKIITQNGLAGTKVMSMYRNCTLTVSSLPKENKVTLTNNKAKKLDREAEDAMYWYRGMPLNEYITFDGNKYKNLPCVTQKDAYCGIAPSYTYSSSYLTIRNPGVVIEFSTIEPGWLYHDFTTEHECKLKAEARTVSYGLGGQGTSGSCDAEYKRLGVGNVFNRWLSEKPAKIDSVISYVLLPK</sequence>
<dbReference type="AlphaFoldDB" id="A0A1C0U5B7"/>
<dbReference type="EMBL" id="LOMY01000064">
    <property type="protein sequence ID" value="OCQ53075.1"/>
    <property type="molecule type" value="Genomic_DNA"/>
</dbReference>
<keyword evidence="3" id="KW-1185">Reference proteome</keyword>
<name>A0A1C0U5B7_9GAMM</name>
<feature type="chain" id="PRO_5008646705" description="Lipoprotein" evidence="1">
    <location>
        <begin position="24"/>
        <end position="213"/>
    </location>
</feature>
<reference evidence="2 3" key="1">
    <citation type="submission" date="2015-12" db="EMBL/GenBank/DDBJ databases">
        <title>Genome comparisons provide insights into the role of secondary metabolites in the pathogenic phase of the Photorhabdus life cycle.</title>
        <authorList>
            <person name="Tobias N.J."/>
            <person name="Mishra B."/>
            <person name="Gupta D.K."/>
            <person name="Thines M."/>
            <person name="Stinear T.P."/>
            <person name="Bode H.B."/>
        </authorList>
    </citation>
    <scope>NUCLEOTIDE SEQUENCE [LARGE SCALE GENOMIC DNA]</scope>
    <source>
        <strain evidence="2 3">PB68.1</strain>
    </source>
</reference>